<dbReference type="STRING" id="68895.RR42_s2241"/>
<dbReference type="Proteomes" id="UP000031843">
    <property type="component" value="Chromosome secondary"/>
</dbReference>
<dbReference type="PROSITE" id="PS50931">
    <property type="entry name" value="HTH_LYSR"/>
    <property type="match status" value="1"/>
</dbReference>
<gene>
    <name evidence="6" type="ORF">RR42_s2241</name>
</gene>
<dbReference type="GO" id="GO:0003700">
    <property type="term" value="F:DNA-binding transcription factor activity"/>
    <property type="evidence" value="ECO:0007669"/>
    <property type="project" value="InterPro"/>
</dbReference>
<evidence type="ECO:0000259" key="5">
    <source>
        <dbReference type="PROSITE" id="PS50931"/>
    </source>
</evidence>
<evidence type="ECO:0000256" key="3">
    <source>
        <dbReference type="ARBA" id="ARBA00023125"/>
    </source>
</evidence>
<dbReference type="Pfam" id="PF00126">
    <property type="entry name" value="HTH_1"/>
    <property type="match status" value="1"/>
</dbReference>
<keyword evidence="7" id="KW-1185">Reference proteome</keyword>
<comment type="similarity">
    <text evidence="1">Belongs to the LysR transcriptional regulatory family.</text>
</comment>
<evidence type="ECO:0000313" key="6">
    <source>
        <dbReference type="EMBL" id="AJG23823.1"/>
    </source>
</evidence>
<dbReference type="PANTHER" id="PTHR30126">
    <property type="entry name" value="HTH-TYPE TRANSCRIPTIONAL REGULATOR"/>
    <property type="match status" value="1"/>
</dbReference>
<dbReference type="GO" id="GO:0000976">
    <property type="term" value="F:transcription cis-regulatory region binding"/>
    <property type="evidence" value="ECO:0007669"/>
    <property type="project" value="TreeGrafter"/>
</dbReference>
<keyword evidence="4" id="KW-0804">Transcription</keyword>
<organism evidence="6 7">
    <name type="scientific">Cupriavidus basilensis</name>
    <dbReference type="NCBI Taxonomy" id="68895"/>
    <lineage>
        <taxon>Bacteria</taxon>
        <taxon>Pseudomonadati</taxon>
        <taxon>Pseudomonadota</taxon>
        <taxon>Betaproteobacteria</taxon>
        <taxon>Burkholderiales</taxon>
        <taxon>Burkholderiaceae</taxon>
        <taxon>Cupriavidus</taxon>
    </lineage>
</organism>
<dbReference type="InterPro" id="IPR036390">
    <property type="entry name" value="WH_DNA-bd_sf"/>
</dbReference>
<dbReference type="Gene3D" id="3.40.190.290">
    <property type="match status" value="1"/>
</dbReference>
<keyword evidence="3" id="KW-0238">DNA-binding</keyword>
<name>A0A0C4YL69_9BURK</name>
<evidence type="ECO:0000313" key="7">
    <source>
        <dbReference type="Proteomes" id="UP000031843"/>
    </source>
</evidence>
<dbReference type="PANTHER" id="PTHR30126:SF40">
    <property type="entry name" value="HTH-TYPE TRANSCRIPTIONAL REGULATOR GLTR"/>
    <property type="match status" value="1"/>
</dbReference>
<evidence type="ECO:0000256" key="2">
    <source>
        <dbReference type="ARBA" id="ARBA00023015"/>
    </source>
</evidence>
<dbReference type="InterPro" id="IPR000847">
    <property type="entry name" value="LysR_HTH_N"/>
</dbReference>
<proteinExistence type="inferred from homology"/>
<dbReference type="InterPro" id="IPR005119">
    <property type="entry name" value="LysR_subst-bd"/>
</dbReference>
<sequence>MKFVLFLRTNFNRRIAVDLAELEIFRAVALEESVTRAAKTLDRVQSNVTTRVKQLEEELGVALFLRDSKRMTLTPQGQRFLGYAERLLALAEEARQSMRGDAPSGTLRVGSMESSAASRLPRPLARYHGKWPDVRIEIQTGTTQALIDALLAHRIDCAVVAHPADGVPDTLDMDVLGPGLEGTFLFSEELLLVLPHSHPPVRTPQDIQLRSLATFSRGCTYRLCAEDWLASGEGPRLALNVLELASYHAILACVTAGSAVAILPKSLLALHPDAASLQTVPVRVAHTLLVRRSGFATSAYAAFLQELQHG</sequence>
<dbReference type="InterPro" id="IPR036388">
    <property type="entry name" value="WH-like_DNA-bd_sf"/>
</dbReference>
<reference evidence="6 7" key="1">
    <citation type="journal article" date="2015" name="Genome Announc.">
        <title>Complete Genome Sequence of Cupriavidus basilensis 4G11, Isolated from the Oak Ridge Field Research Center Site.</title>
        <authorList>
            <person name="Ray J."/>
            <person name="Waters R.J."/>
            <person name="Skerker J.M."/>
            <person name="Kuehl J.V."/>
            <person name="Price M.N."/>
            <person name="Huang J."/>
            <person name="Chakraborty R."/>
            <person name="Arkin A.P."/>
            <person name="Deutschbauer A."/>
        </authorList>
    </citation>
    <scope>NUCLEOTIDE SEQUENCE [LARGE SCALE GENOMIC DNA]</scope>
    <source>
        <strain evidence="6">4G11</strain>
    </source>
</reference>
<dbReference type="Gene3D" id="1.10.10.10">
    <property type="entry name" value="Winged helix-like DNA-binding domain superfamily/Winged helix DNA-binding domain"/>
    <property type="match status" value="1"/>
</dbReference>
<dbReference type="SUPFAM" id="SSF53850">
    <property type="entry name" value="Periplasmic binding protein-like II"/>
    <property type="match status" value="1"/>
</dbReference>
<evidence type="ECO:0000256" key="1">
    <source>
        <dbReference type="ARBA" id="ARBA00009437"/>
    </source>
</evidence>
<dbReference type="AlphaFoldDB" id="A0A0C4YL69"/>
<dbReference type="EMBL" id="CP010537">
    <property type="protein sequence ID" value="AJG23823.1"/>
    <property type="molecule type" value="Genomic_DNA"/>
</dbReference>
<dbReference type="KEGG" id="cbw:RR42_s2241"/>
<keyword evidence="2" id="KW-0805">Transcription regulation</keyword>
<dbReference type="Pfam" id="PF03466">
    <property type="entry name" value="LysR_substrate"/>
    <property type="match status" value="1"/>
</dbReference>
<dbReference type="FunFam" id="1.10.10.10:FF:000001">
    <property type="entry name" value="LysR family transcriptional regulator"/>
    <property type="match status" value="1"/>
</dbReference>
<feature type="domain" description="HTH lysR-type" evidence="5">
    <location>
        <begin position="17"/>
        <end position="74"/>
    </location>
</feature>
<dbReference type="PRINTS" id="PR00039">
    <property type="entry name" value="HTHLYSR"/>
</dbReference>
<protein>
    <submittedName>
        <fullName evidence="6">LysR-family transcriptional regulator</fullName>
    </submittedName>
</protein>
<dbReference type="SUPFAM" id="SSF46785">
    <property type="entry name" value="Winged helix' DNA-binding domain"/>
    <property type="match status" value="1"/>
</dbReference>
<accession>A0A0C4YL69</accession>
<evidence type="ECO:0000256" key="4">
    <source>
        <dbReference type="ARBA" id="ARBA00023163"/>
    </source>
</evidence>